<sequence>MTKLIKIFLAVLVIGSFSQTAAWAGSKQLKFFDNGIVSIGISQHKYANSFQKIKPRIRLAQSSGRKISPSAALRAARRVVPGSQGLGVRYMPRRQGYVVTLKTRGRIRRVFVDARTGRVRR</sequence>
<organism evidence="2">
    <name type="scientific">hydrothermal vent metagenome</name>
    <dbReference type="NCBI Taxonomy" id="652676"/>
    <lineage>
        <taxon>unclassified sequences</taxon>
        <taxon>metagenomes</taxon>
        <taxon>ecological metagenomes</taxon>
    </lineage>
</organism>
<protein>
    <recommendedName>
        <fullName evidence="1">PepSY domain-containing protein</fullName>
    </recommendedName>
</protein>
<dbReference type="InterPro" id="IPR025711">
    <property type="entry name" value="PepSY"/>
</dbReference>
<gene>
    <name evidence="2" type="ORF">MNBD_ALPHA08-484</name>
</gene>
<name>A0A3B0S6D2_9ZZZZ</name>
<evidence type="ECO:0000313" key="2">
    <source>
        <dbReference type="EMBL" id="VAV95938.1"/>
    </source>
</evidence>
<dbReference type="Pfam" id="PF03413">
    <property type="entry name" value="PepSY"/>
    <property type="match status" value="1"/>
</dbReference>
<feature type="domain" description="PepSY" evidence="1">
    <location>
        <begin position="66"/>
        <end position="120"/>
    </location>
</feature>
<dbReference type="EMBL" id="UOEC01000131">
    <property type="protein sequence ID" value="VAV95938.1"/>
    <property type="molecule type" value="Genomic_DNA"/>
</dbReference>
<reference evidence="2" key="1">
    <citation type="submission" date="2018-06" db="EMBL/GenBank/DDBJ databases">
        <authorList>
            <person name="Zhirakovskaya E."/>
        </authorList>
    </citation>
    <scope>NUCLEOTIDE SEQUENCE</scope>
</reference>
<evidence type="ECO:0000259" key="1">
    <source>
        <dbReference type="Pfam" id="PF03413"/>
    </source>
</evidence>
<proteinExistence type="predicted"/>
<accession>A0A3B0S6D2</accession>
<dbReference type="AlphaFoldDB" id="A0A3B0S6D2"/>